<organism evidence="2 3">
    <name type="scientific">Euzebya pacifica</name>
    <dbReference type="NCBI Taxonomy" id="1608957"/>
    <lineage>
        <taxon>Bacteria</taxon>
        <taxon>Bacillati</taxon>
        <taxon>Actinomycetota</taxon>
        <taxon>Nitriliruptoria</taxon>
        <taxon>Euzebyales</taxon>
    </lineage>
</organism>
<feature type="signal peptide" evidence="1">
    <location>
        <begin position="1"/>
        <end position="22"/>
    </location>
</feature>
<evidence type="ECO:0008006" key="4">
    <source>
        <dbReference type="Google" id="ProtNLM"/>
    </source>
</evidence>
<evidence type="ECO:0000313" key="2">
    <source>
        <dbReference type="EMBL" id="AXV09337.1"/>
    </source>
</evidence>
<feature type="chain" id="PRO_5016741441" description="Secreted protein" evidence="1">
    <location>
        <begin position="23"/>
        <end position="155"/>
    </location>
</feature>
<keyword evidence="3" id="KW-1185">Reference proteome</keyword>
<evidence type="ECO:0000313" key="3">
    <source>
        <dbReference type="Proteomes" id="UP000264006"/>
    </source>
</evidence>
<dbReference type="KEGG" id="euz:DVS28_a4676"/>
<protein>
    <recommendedName>
        <fullName evidence="4">Secreted protein</fullName>
    </recommendedName>
</protein>
<dbReference type="RefSeq" id="WP_114593535.1">
    <property type="nucleotide sequence ID" value="NZ_CP031165.1"/>
</dbReference>
<dbReference type="Proteomes" id="UP000264006">
    <property type="component" value="Chromosome"/>
</dbReference>
<sequence length="155" mass="16215">MRSITLALSILAVLAVALPATADPVLNAPCANPNNLPVVTTADGVTADVDTPIGLPLVDVQTVSGGSYLVDLAGVEENVKKTVTVTLSWTNGILDDLTDYDMIVNGVTYNASDTRETASLSMGHCRTINVEEIYAFIGTPADSLTLDLSISSFPF</sequence>
<accession>A0A346Y4E0</accession>
<dbReference type="AlphaFoldDB" id="A0A346Y4E0"/>
<gene>
    <name evidence="2" type="ORF">DVS28_a4676</name>
</gene>
<dbReference type="EMBL" id="CP031165">
    <property type="protein sequence ID" value="AXV09337.1"/>
    <property type="molecule type" value="Genomic_DNA"/>
</dbReference>
<proteinExistence type="predicted"/>
<keyword evidence="1" id="KW-0732">Signal</keyword>
<dbReference type="OrthoDB" id="9886785at2"/>
<reference evidence="2 3" key="1">
    <citation type="submission" date="2018-09" db="EMBL/GenBank/DDBJ databases">
        <title>Complete genome sequence of Euzebya sp. DY32-46 isolated from seawater of Pacific Ocean.</title>
        <authorList>
            <person name="Xu L."/>
            <person name="Wu Y.-H."/>
            <person name="Xu X.-W."/>
        </authorList>
    </citation>
    <scope>NUCLEOTIDE SEQUENCE [LARGE SCALE GENOMIC DNA]</scope>
    <source>
        <strain evidence="2 3">DY32-46</strain>
    </source>
</reference>
<evidence type="ECO:0000256" key="1">
    <source>
        <dbReference type="SAM" id="SignalP"/>
    </source>
</evidence>
<name>A0A346Y4E0_9ACTN</name>